<evidence type="ECO:0000256" key="3">
    <source>
        <dbReference type="SAM" id="MobiDB-lite"/>
    </source>
</evidence>
<dbReference type="Pfam" id="PF12854">
    <property type="entry name" value="PPR_1"/>
    <property type="match status" value="1"/>
</dbReference>
<keyword evidence="6" id="KW-1185">Reference proteome</keyword>
<dbReference type="Pfam" id="PF13041">
    <property type="entry name" value="PPR_2"/>
    <property type="match status" value="1"/>
</dbReference>
<dbReference type="InterPro" id="IPR046960">
    <property type="entry name" value="PPR_At4g14850-like_plant"/>
</dbReference>
<feature type="repeat" description="PPR" evidence="2">
    <location>
        <begin position="242"/>
        <end position="276"/>
    </location>
</feature>
<feature type="repeat" description="PPR" evidence="2">
    <location>
        <begin position="211"/>
        <end position="241"/>
    </location>
</feature>
<reference evidence="5 6" key="1">
    <citation type="journal article" date="2024" name="Plant Biotechnol. J.">
        <title>Dendrobium thyrsiflorum genome and its molecular insights into genes involved in important horticultural traits.</title>
        <authorList>
            <person name="Chen B."/>
            <person name="Wang J.Y."/>
            <person name="Zheng P.J."/>
            <person name="Li K.L."/>
            <person name="Liang Y.M."/>
            <person name="Chen X.F."/>
            <person name="Zhang C."/>
            <person name="Zhao X."/>
            <person name="He X."/>
            <person name="Zhang G.Q."/>
            <person name="Liu Z.J."/>
            <person name="Xu Q."/>
        </authorList>
    </citation>
    <scope>NUCLEOTIDE SEQUENCE [LARGE SCALE GENOMIC DNA]</scope>
    <source>
        <strain evidence="5">GZMU011</strain>
    </source>
</reference>
<organism evidence="5 6">
    <name type="scientific">Dendrobium thyrsiflorum</name>
    <name type="common">Pinecone-like raceme dendrobium</name>
    <name type="synonym">Orchid</name>
    <dbReference type="NCBI Taxonomy" id="117978"/>
    <lineage>
        <taxon>Eukaryota</taxon>
        <taxon>Viridiplantae</taxon>
        <taxon>Streptophyta</taxon>
        <taxon>Embryophyta</taxon>
        <taxon>Tracheophyta</taxon>
        <taxon>Spermatophyta</taxon>
        <taxon>Magnoliopsida</taxon>
        <taxon>Liliopsida</taxon>
        <taxon>Asparagales</taxon>
        <taxon>Orchidaceae</taxon>
        <taxon>Epidendroideae</taxon>
        <taxon>Malaxideae</taxon>
        <taxon>Dendrobiinae</taxon>
        <taxon>Dendrobium</taxon>
    </lineage>
</organism>
<feature type="domain" description="DYW" evidence="4">
    <location>
        <begin position="589"/>
        <end position="680"/>
    </location>
</feature>
<dbReference type="Pfam" id="PF20430">
    <property type="entry name" value="Eplus_motif"/>
    <property type="match status" value="1"/>
</dbReference>
<dbReference type="InterPro" id="IPR046849">
    <property type="entry name" value="E2_motif"/>
</dbReference>
<evidence type="ECO:0000313" key="6">
    <source>
        <dbReference type="Proteomes" id="UP001552299"/>
    </source>
</evidence>
<dbReference type="Gene3D" id="1.25.40.10">
    <property type="entry name" value="Tetratricopeptide repeat domain"/>
    <property type="match status" value="4"/>
</dbReference>
<feature type="repeat" description="PPR" evidence="2">
    <location>
        <begin position="106"/>
        <end position="140"/>
    </location>
</feature>
<protein>
    <recommendedName>
        <fullName evidence="4">DYW domain-containing protein</fullName>
    </recommendedName>
</protein>
<proteinExistence type="predicted"/>
<evidence type="ECO:0000259" key="4">
    <source>
        <dbReference type="Pfam" id="PF14432"/>
    </source>
</evidence>
<dbReference type="InterPro" id="IPR046848">
    <property type="entry name" value="E_motif"/>
</dbReference>
<evidence type="ECO:0000313" key="5">
    <source>
        <dbReference type="EMBL" id="KAL0927942.1"/>
    </source>
</evidence>
<dbReference type="PROSITE" id="PS51375">
    <property type="entry name" value="PPR"/>
    <property type="match status" value="5"/>
</dbReference>
<dbReference type="Pfam" id="PF20431">
    <property type="entry name" value="E_motif"/>
    <property type="match status" value="1"/>
</dbReference>
<dbReference type="FunFam" id="1.25.40.10:FF:000031">
    <property type="entry name" value="Pentatricopeptide repeat-containing protein mitochondrial"/>
    <property type="match status" value="1"/>
</dbReference>
<dbReference type="Proteomes" id="UP001552299">
    <property type="component" value="Unassembled WGS sequence"/>
</dbReference>
<dbReference type="EMBL" id="JANQDX010000002">
    <property type="protein sequence ID" value="KAL0927942.1"/>
    <property type="molecule type" value="Genomic_DNA"/>
</dbReference>
<feature type="region of interest" description="Disordered" evidence="3">
    <location>
        <begin position="1"/>
        <end position="24"/>
    </location>
</feature>
<keyword evidence="1" id="KW-0677">Repeat</keyword>
<dbReference type="InterPro" id="IPR011990">
    <property type="entry name" value="TPR-like_helical_dom_sf"/>
</dbReference>
<evidence type="ECO:0000256" key="2">
    <source>
        <dbReference type="PROSITE-ProRule" id="PRU00708"/>
    </source>
</evidence>
<dbReference type="PANTHER" id="PTHR47926">
    <property type="entry name" value="PENTATRICOPEPTIDE REPEAT-CONTAINING PROTEIN"/>
    <property type="match status" value="1"/>
</dbReference>
<feature type="repeat" description="PPR" evidence="2">
    <location>
        <begin position="277"/>
        <end position="307"/>
    </location>
</feature>
<dbReference type="AlphaFoldDB" id="A0ABD0W3F4"/>
<feature type="repeat" description="PPR" evidence="2">
    <location>
        <begin position="374"/>
        <end position="408"/>
    </location>
</feature>
<dbReference type="Pfam" id="PF14432">
    <property type="entry name" value="DYW_deaminase"/>
    <property type="match status" value="1"/>
</dbReference>
<dbReference type="FunFam" id="1.25.40.10:FF:000366">
    <property type="entry name" value="Pentatricopeptide (PPR) repeat-containing protein"/>
    <property type="match status" value="1"/>
</dbReference>
<gene>
    <name evidence="5" type="ORF">M5K25_002168</name>
</gene>
<evidence type="ECO:0000256" key="1">
    <source>
        <dbReference type="ARBA" id="ARBA00022737"/>
    </source>
</evidence>
<dbReference type="InterPro" id="IPR032867">
    <property type="entry name" value="DYW_dom"/>
</dbReference>
<dbReference type="InterPro" id="IPR002885">
    <property type="entry name" value="PPR_rpt"/>
</dbReference>
<name>A0ABD0W3F4_DENTH</name>
<accession>A0ABD0W3F4</accession>
<dbReference type="NCBIfam" id="TIGR00756">
    <property type="entry name" value="PPR"/>
    <property type="match status" value="4"/>
</dbReference>
<dbReference type="Pfam" id="PF01535">
    <property type="entry name" value="PPR"/>
    <property type="match status" value="5"/>
</dbReference>
<sequence>MMNAQNEENETFEKQRSSSSSPPLPKFHLRQPLTLPITASPSRFVYLVRSARSLLHLKQIHAHLLRLSLLSGASPAAAAILASSAPLRCIPYVLSLFHHLPFPPPSPHLFNALIRALSDSSLPAAALSYIAFMLSSGLRPGRLAFPFGFRSAAALRSSESAATLHSAAAKSGLDLDPFVRTSLTDAYGKLGSHEFALKVFDETPRWHLASNVLIWNVAIAVSCRSERIGKARKLFDEMPERNVASWNSMIDGFMKVGDLESAVELFEKMPEKNVVSWTTMLAGFSRNKDNERSLRMFESMLEEGMRPNNFTVSAALASCAKIGVLNVGVRIHDYIKRSRLGEDGPIGTALVDMYSKCGKVELASQVFDRMKEIDIETWTAMIMGWAVHGCWKEALQCFEDMKCSCIKPDEGAFLAILVACSHAGKVDKGLEFFDSMKSCYQIEPGIKHYTCIVDMYGRAGMVNEALEFLNSMPIEPDYVLWGALLSACRANKNVEMAELAAERLLRLRPSHTGSQVFISNIYAGAGMWDDVENVRSSLKKNNQSKVPGWSYIEVEGKAYHFFAGDRSHPSWSEIYTKLEELVAQAKKEGYEPDMEWVLHDIEEEDKRGSLRCHSEKLALAFGLMKTVEEEIRIVKNLRVCGDCHSLMKFTSRIYNKEIVLRDNKRFHRFKDGECSCRGYW</sequence>
<comment type="caution">
    <text evidence="5">The sequence shown here is derived from an EMBL/GenBank/DDBJ whole genome shotgun (WGS) entry which is preliminary data.</text>
</comment>
<dbReference type="PANTHER" id="PTHR47926:SF492">
    <property type="entry name" value="DYW DOMAIN-CONTAINING PROTEIN"/>
    <property type="match status" value="1"/>
</dbReference>